<keyword evidence="1" id="KW-0808">Transferase</keyword>
<reference evidence="1" key="1">
    <citation type="submission" date="2020-11" db="EMBL/GenBank/DDBJ databases">
        <authorList>
            <consortium name="DOE Joint Genome Institute"/>
            <person name="Ahrendt S."/>
            <person name="Riley R."/>
            <person name="Andreopoulos W."/>
            <person name="Labutti K."/>
            <person name="Pangilinan J."/>
            <person name="Ruiz-Duenas F.J."/>
            <person name="Barrasa J.M."/>
            <person name="Sanchez-Garcia M."/>
            <person name="Camarero S."/>
            <person name="Miyauchi S."/>
            <person name="Serrano A."/>
            <person name="Linde D."/>
            <person name="Babiker R."/>
            <person name="Drula E."/>
            <person name="Ayuso-Fernandez I."/>
            <person name="Pacheco R."/>
            <person name="Padilla G."/>
            <person name="Ferreira P."/>
            <person name="Barriuso J."/>
            <person name="Kellner H."/>
            <person name="Castanera R."/>
            <person name="Alfaro M."/>
            <person name="Ramirez L."/>
            <person name="Pisabarro A.G."/>
            <person name="Kuo A."/>
            <person name="Tritt A."/>
            <person name="Lipzen A."/>
            <person name="He G."/>
            <person name="Yan M."/>
            <person name="Ng V."/>
            <person name="Cullen D."/>
            <person name="Martin F."/>
            <person name="Rosso M.-N."/>
            <person name="Henrissat B."/>
            <person name="Hibbett D."/>
            <person name="Martinez A.T."/>
            <person name="Grigoriev I.V."/>
        </authorList>
    </citation>
    <scope>NUCLEOTIDE SEQUENCE</scope>
    <source>
        <strain evidence="1">AH 40177</strain>
    </source>
</reference>
<dbReference type="OrthoDB" id="506498at2759"/>
<dbReference type="Gene3D" id="3.40.50.150">
    <property type="entry name" value="Vaccinia Virus protein VP39"/>
    <property type="match status" value="1"/>
</dbReference>
<dbReference type="SUPFAM" id="SSF53335">
    <property type="entry name" value="S-adenosyl-L-methionine-dependent methyltransferases"/>
    <property type="match status" value="1"/>
</dbReference>
<dbReference type="EMBL" id="JADNRY010000096">
    <property type="protein sequence ID" value="KAF9065913.1"/>
    <property type="molecule type" value="Genomic_DNA"/>
</dbReference>
<dbReference type="InterPro" id="IPR029063">
    <property type="entry name" value="SAM-dependent_MTases_sf"/>
</dbReference>
<organism evidence="1 2">
    <name type="scientific">Rhodocollybia butyracea</name>
    <dbReference type="NCBI Taxonomy" id="206335"/>
    <lineage>
        <taxon>Eukaryota</taxon>
        <taxon>Fungi</taxon>
        <taxon>Dikarya</taxon>
        <taxon>Basidiomycota</taxon>
        <taxon>Agaricomycotina</taxon>
        <taxon>Agaricomycetes</taxon>
        <taxon>Agaricomycetidae</taxon>
        <taxon>Agaricales</taxon>
        <taxon>Marasmiineae</taxon>
        <taxon>Omphalotaceae</taxon>
        <taxon>Rhodocollybia</taxon>
    </lineage>
</organism>
<comment type="caution">
    <text evidence="1">The sequence shown here is derived from an EMBL/GenBank/DDBJ whole genome shotgun (WGS) entry which is preliminary data.</text>
</comment>
<evidence type="ECO:0000313" key="2">
    <source>
        <dbReference type="Proteomes" id="UP000772434"/>
    </source>
</evidence>
<dbReference type="CDD" id="cd02440">
    <property type="entry name" value="AdoMet_MTases"/>
    <property type="match status" value="1"/>
</dbReference>
<dbReference type="Proteomes" id="UP000772434">
    <property type="component" value="Unassembled WGS sequence"/>
</dbReference>
<keyword evidence="2" id="KW-1185">Reference proteome</keyword>
<sequence>MAEAEIHTGPHSNVNTGYYFLREQEKMSEWDRLDRLHNGINNFLEGKLALVDIGEPLKFLDLGCGSGAWAVQAASMYPQACIIAADIKPLPDRPLPSNIHYQMLDLLNPIPLAQGIQEDTFDVIHMRLVLYHIPRNRIRNVLIFAASLLKPSGSLLIEDAGKWFDFQGPAMAFYHKVHIEMLIAKGLDPLIGEHLEEYLHDEADKFQNIQAKCVCLTLAADHERAGTAHDLRNFSDVMHNTLRGLVQSGISQDHAAAGITPQLQQTWLEESNDPNRWSSHNWWFVACQKVE</sequence>
<proteinExistence type="predicted"/>
<accession>A0A9P5U5L5</accession>
<keyword evidence="1" id="KW-0489">Methyltransferase</keyword>
<evidence type="ECO:0000313" key="1">
    <source>
        <dbReference type="EMBL" id="KAF9065913.1"/>
    </source>
</evidence>
<gene>
    <name evidence="1" type="ORF">BDP27DRAFT_1331391</name>
</gene>
<dbReference type="GO" id="GO:0032259">
    <property type="term" value="P:methylation"/>
    <property type="evidence" value="ECO:0007669"/>
    <property type="project" value="UniProtKB-KW"/>
</dbReference>
<dbReference type="AlphaFoldDB" id="A0A9P5U5L5"/>
<name>A0A9P5U5L5_9AGAR</name>
<dbReference type="GO" id="GO:0008168">
    <property type="term" value="F:methyltransferase activity"/>
    <property type="evidence" value="ECO:0007669"/>
    <property type="project" value="UniProtKB-KW"/>
</dbReference>
<protein>
    <submittedName>
        <fullName evidence="1">S-adenosyl-L-methionine-dependent methyltransferase</fullName>
    </submittedName>
</protein>
<dbReference type="Pfam" id="PF13489">
    <property type="entry name" value="Methyltransf_23"/>
    <property type="match status" value="1"/>
</dbReference>